<keyword evidence="2" id="KW-1185">Reference proteome</keyword>
<gene>
    <name evidence="1" type="ORF">QBC32DRAFT_380770</name>
</gene>
<dbReference type="EMBL" id="MU859254">
    <property type="protein sequence ID" value="KAK3948616.1"/>
    <property type="molecule type" value="Genomic_DNA"/>
</dbReference>
<comment type="caution">
    <text evidence="1">The sequence shown here is derived from an EMBL/GenBank/DDBJ whole genome shotgun (WGS) entry which is preliminary data.</text>
</comment>
<name>A0AAN6NMJ3_9PEZI</name>
<dbReference type="Proteomes" id="UP001303222">
    <property type="component" value="Unassembled WGS sequence"/>
</dbReference>
<sequence length="120" mass="12801">MNLNLCTPGNAPSGYAHSASWFQQRVGQVIPIGTNGSTLQVLNLQNTATATPLANDCQDLSVIVFEGTVEVILQDVPVFTLSRGGHWAVGVGKECKVRNPHKRSKAILYVVGTLVRGTAE</sequence>
<accession>A0AAN6NMJ3</accession>
<evidence type="ECO:0000313" key="2">
    <source>
        <dbReference type="Proteomes" id="UP001303222"/>
    </source>
</evidence>
<organism evidence="1 2">
    <name type="scientific">Pseudoneurospora amorphoporcata</name>
    <dbReference type="NCBI Taxonomy" id="241081"/>
    <lineage>
        <taxon>Eukaryota</taxon>
        <taxon>Fungi</taxon>
        <taxon>Dikarya</taxon>
        <taxon>Ascomycota</taxon>
        <taxon>Pezizomycotina</taxon>
        <taxon>Sordariomycetes</taxon>
        <taxon>Sordariomycetidae</taxon>
        <taxon>Sordariales</taxon>
        <taxon>Sordariaceae</taxon>
        <taxon>Pseudoneurospora</taxon>
    </lineage>
</organism>
<protein>
    <submittedName>
        <fullName evidence="1">Uncharacterized protein</fullName>
    </submittedName>
</protein>
<evidence type="ECO:0000313" key="1">
    <source>
        <dbReference type="EMBL" id="KAK3948616.1"/>
    </source>
</evidence>
<reference evidence="1" key="1">
    <citation type="journal article" date="2023" name="Mol. Phylogenet. Evol.">
        <title>Genome-scale phylogeny and comparative genomics of the fungal order Sordariales.</title>
        <authorList>
            <person name="Hensen N."/>
            <person name="Bonometti L."/>
            <person name="Westerberg I."/>
            <person name="Brannstrom I.O."/>
            <person name="Guillou S."/>
            <person name="Cros-Aarteil S."/>
            <person name="Calhoun S."/>
            <person name="Haridas S."/>
            <person name="Kuo A."/>
            <person name="Mondo S."/>
            <person name="Pangilinan J."/>
            <person name="Riley R."/>
            <person name="LaButti K."/>
            <person name="Andreopoulos B."/>
            <person name="Lipzen A."/>
            <person name="Chen C."/>
            <person name="Yan M."/>
            <person name="Daum C."/>
            <person name="Ng V."/>
            <person name="Clum A."/>
            <person name="Steindorff A."/>
            <person name="Ohm R.A."/>
            <person name="Martin F."/>
            <person name="Silar P."/>
            <person name="Natvig D.O."/>
            <person name="Lalanne C."/>
            <person name="Gautier V."/>
            <person name="Ament-Velasquez S.L."/>
            <person name="Kruys A."/>
            <person name="Hutchinson M.I."/>
            <person name="Powell A.J."/>
            <person name="Barry K."/>
            <person name="Miller A.N."/>
            <person name="Grigoriev I.V."/>
            <person name="Debuchy R."/>
            <person name="Gladieux P."/>
            <person name="Hiltunen Thoren M."/>
            <person name="Johannesson H."/>
        </authorList>
    </citation>
    <scope>NUCLEOTIDE SEQUENCE</scope>
    <source>
        <strain evidence="1">CBS 626.80</strain>
    </source>
</reference>
<proteinExistence type="predicted"/>
<dbReference type="AlphaFoldDB" id="A0AAN6NMJ3"/>
<reference evidence="1" key="2">
    <citation type="submission" date="2023-06" db="EMBL/GenBank/DDBJ databases">
        <authorList>
            <consortium name="Lawrence Berkeley National Laboratory"/>
            <person name="Mondo S.J."/>
            <person name="Hensen N."/>
            <person name="Bonometti L."/>
            <person name="Westerberg I."/>
            <person name="Brannstrom I.O."/>
            <person name="Guillou S."/>
            <person name="Cros-Aarteil S."/>
            <person name="Calhoun S."/>
            <person name="Haridas S."/>
            <person name="Kuo A."/>
            <person name="Pangilinan J."/>
            <person name="Riley R."/>
            <person name="Labutti K."/>
            <person name="Andreopoulos B."/>
            <person name="Lipzen A."/>
            <person name="Chen C."/>
            <person name="Yanf M."/>
            <person name="Daum C."/>
            <person name="Ng V."/>
            <person name="Clum A."/>
            <person name="Steindorff A."/>
            <person name="Ohm R."/>
            <person name="Martin F."/>
            <person name="Silar P."/>
            <person name="Natvig D."/>
            <person name="Lalanne C."/>
            <person name="Gautier V."/>
            <person name="Ament-Velasquez S.L."/>
            <person name="Kruys A."/>
            <person name="Hutchinson M.I."/>
            <person name="Powell A.J."/>
            <person name="Barry K."/>
            <person name="Miller A.N."/>
            <person name="Grigoriev I.V."/>
            <person name="Debuchy R."/>
            <person name="Gladieux P."/>
            <person name="Thoren M.H."/>
            <person name="Johannesson H."/>
        </authorList>
    </citation>
    <scope>NUCLEOTIDE SEQUENCE</scope>
    <source>
        <strain evidence="1">CBS 626.80</strain>
    </source>
</reference>